<evidence type="ECO:0000313" key="2">
    <source>
        <dbReference type="Proteomes" id="UP000035645"/>
    </source>
</evidence>
<dbReference type="InterPro" id="IPR029044">
    <property type="entry name" value="Nucleotide-diphossugar_trans"/>
</dbReference>
<proteinExistence type="predicted"/>
<reference evidence="1 2" key="1">
    <citation type="submission" date="2013-10" db="EMBL/GenBank/DDBJ databases">
        <authorList>
            <person name="Manrique M."/>
        </authorList>
    </citation>
    <scope>NUCLEOTIDE SEQUENCE [LARGE SCALE GENOMIC DNA]</scope>
    <source>
        <strain evidence="1 2">IM386</strain>
    </source>
</reference>
<dbReference type="AlphaFoldDB" id="A0AAV2W3H0"/>
<organism evidence="1 2">
    <name type="scientific">Bifidobacterium animalis subsp. animalis IM386</name>
    <dbReference type="NCBI Taxonomy" id="1402194"/>
    <lineage>
        <taxon>Bacteria</taxon>
        <taxon>Bacillati</taxon>
        <taxon>Actinomycetota</taxon>
        <taxon>Actinomycetes</taxon>
        <taxon>Bifidobacteriales</taxon>
        <taxon>Bifidobacteriaceae</taxon>
        <taxon>Bifidobacterium</taxon>
    </lineage>
</organism>
<dbReference type="SUPFAM" id="SSF53448">
    <property type="entry name" value="Nucleotide-diphospho-sugar transferases"/>
    <property type="match status" value="1"/>
</dbReference>
<dbReference type="InterPro" id="IPR008441">
    <property type="entry name" value="AfumC-like_glycosyl_Trfase"/>
</dbReference>
<gene>
    <name evidence="1" type="ORF">BANIM336_01479</name>
</gene>
<evidence type="ECO:0000313" key="1">
    <source>
        <dbReference type="EMBL" id="CDI68127.1"/>
    </source>
</evidence>
<dbReference type="Pfam" id="PF05704">
    <property type="entry name" value="Caps_synth"/>
    <property type="match status" value="1"/>
</dbReference>
<sequence length="310" mass="35272">MGKIRNVRSKLARFGSEFDSSRQLFGSRIAALGYINHVTGKLGEVYFKQLGDLTWQKLMKAIPCHPQKLSDNLQHAECAPIWVMWWQGLDVNTPAIVKACIRSIRAHAGSHPVHIVTKDNVTAFADIDPKVLKELDRGNISLALFSDIVRFALLYTHGGAWIDSTVYVTEIIPEKVFSAPFYSIPVHRRNPPRNWAAYFIAGVKGNPLFKYMYDALDKLACAGKGVPEYFMIDVMLYEAYVHYPEFQRMIDSVPENNLGRFELSEQLQSTDEKPRLSAGNYINKLTYKINYPTTVNGKETIYQRLLDGEF</sequence>
<dbReference type="Proteomes" id="UP000035645">
    <property type="component" value="Unassembled WGS sequence"/>
</dbReference>
<protein>
    <submittedName>
        <fullName evidence="1">Polysaccharide biosynthesis protein</fullName>
    </submittedName>
</protein>
<reference evidence="1 2" key="2">
    <citation type="submission" date="2015-01" db="EMBL/GenBank/DDBJ databases">
        <title>Genome sequence of a Bifidobacterium animalis strain.</title>
        <authorList>
            <person name="Bogovic-Matijasic B."/>
            <person name="Hacin B."/>
            <person name="Citar M."/>
            <person name="Svigelj K."/>
            <person name="Stempelj M."/>
            <person name="Rogelj I."/>
        </authorList>
    </citation>
    <scope>NUCLEOTIDE SEQUENCE [LARGE SCALE GENOMIC DNA]</scope>
    <source>
        <strain evidence="1 2">IM386</strain>
    </source>
</reference>
<dbReference type="EMBL" id="CBUQ010000008">
    <property type="protein sequence ID" value="CDI68127.1"/>
    <property type="molecule type" value="Genomic_DNA"/>
</dbReference>
<accession>A0AAV2W3H0</accession>
<dbReference type="RefSeq" id="WP_014698172.1">
    <property type="nucleotide sequence ID" value="NZ_CBUQ010000008.1"/>
</dbReference>
<dbReference type="GO" id="GO:0016757">
    <property type="term" value="F:glycosyltransferase activity"/>
    <property type="evidence" value="ECO:0007669"/>
    <property type="project" value="InterPro"/>
</dbReference>
<dbReference type="Gene3D" id="3.90.550.20">
    <property type="match status" value="1"/>
</dbReference>
<comment type="caution">
    <text evidence="1">The sequence shown here is derived from an EMBL/GenBank/DDBJ whole genome shotgun (WGS) entry which is preliminary data.</text>
</comment>
<name>A0AAV2W3H0_9BIFI</name>